<dbReference type="PANTHER" id="PTHR39210:SF1">
    <property type="entry name" value="HEPARIN-SULFATE LYASE"/>
    <property type="match status" value="1"/>
</dbReference>
<evidence type="ECO:0000256" key="1">
    <source>
        <dbReference type="ARBA" id="ARBA00004418"/>
    </source>
</evidence>
<evidence type="ECO:0000313" key="7">
    <source>
        <dbReference type="Proteomes" id="UP001210678"/>
    </source>
</evidence>
<keyword evidence="7" id="KW-1185">Reference proteome</keyword>
<dbReference type="Pfam" id="PF07940">
    <property type="entry name" value="Hepar_II_III_C"/>
    <property type="match status" value="1"/>
</dbReference>
<dbReference type="Gene3D" id="2.70.98.70">
    <property type="match status" value="1"/>
</dbReference>
<dbReference type="RefSeq" id="WP_272139030.1">
    <property type="nucleotide sequence ID" value="NZ_JAQLOI010000003.1"/>
</dbReference>
<dbReference type="EMBL" id="JAQLOI010000003">
    <property type="protein sequence ID" value="MDB1125376.1"/>
    <property type="molecule type" value="Genomic_DNA"/>
</dbReference>
<evidence type="ECO:0000256" key="3">
    <source>
        <dbReference type="ARBA" id="ARBA00022764"/>
    </source>
</evidence>
<evidence type="ECO:0000259" key="5">
    <source>
        <dbReference type="Pfam" id="PF07940"/>
    </source>
</evidence>
<feature type="domain" description="Heparinase II/III-like C-terminal" evidence="5">
    <location>
        <begin position="369"/>
        <end position="448"/>
    </location>
</feature>
<keyword evidence="3" id="KW-0574">Periplasm</keyword>
<protein>
    <submittedName>
        <fullName evidence="6">Heparinase II/III family protein</fullName>
    </submittedName>
</protein>
<dbReference type="Proteomes" id="UP001210678">
    <property type="component" value="Unassembled WGS sequence"/>
</dbReference>
<evidence type="ECO:0000256" key="2">
    <source>
        <dbReference type="ARBA" id="ARBA00022729"/>
    </source>
</evidence>
<name>A0ABT4YW44_9VIBR</name>
<gene>
    <name evidence="6" type="ORF">PGX00_17660</name>
</gene>
<proteinExistence type="predicted"/>
<keyword evidence="4" id="KW-0456">Lyase</keyword>
<dbReference type="Gene3D" id="1.50.10.100">
    <property type="entry name" value="Chondroitin AC/alginate lyase"/>
    <property type="match status" value="1"/>
</dbReference>
<evidence type="ECO:0000256" key="4">
    <source>
        <dbReference type="ARBA" id="ARBA00023239"/>
    </source>
</evidence>
<evidence type="ECO:0000313" key="6">
    <source>
        <dbReference type="EMBL" id="MDB1125376.1"/>
    </source>
</evidence>
<keyword evidence="2" id="KW-0732">Signal</keyword>
<comment type="subcellular location">
    <subcellularLocation>
        <location evidence="1">Periplasm</location>
    </subcellularLocation>
</comment>
<organism evidence="6 7">
    <name type="scientific">Vibrio algarum</name>
    <dbReference type="NCBI Taxonomy" id="3020714"/>
    <lineage>
        <taxon>Bacteria</taxon>
        <taxon>Pseudomonadati</taxon>
        <taxon>Pseudomonadota</taxon>
        <taxon>Gammaproteobacteria</taxon>
        <taxon>Vibrionales</taxon>
        <taxon>Vibrionaceae</taxon>
        <taxon>Vibrio</taxon>
    </lineage>
</organism>
<dbReference type="SUPFAM" id="SSF48230">
    <property type="entry name" value="Chondroitin AC/alginate lyase"/>
    <property type="match status" value="1"/>
</dbReference>
<dbReference type="PANTHER" id="PTHR39210">
    <property type="entry name" value="HEPARIN-SULFATE LYASE"/>
    <property type="match status" value="1"/>
</dbReference>
<comment type="caution">
    <text evidence="6">The sequence shown here is derived from an EMBL/GenBank/DDBJ whole genome shotgun (WGS) entry which is preliminary data.</text>
</comment>
<sequence length="665" mass="76694">MLQFDQYEIENIRARATPNIINKLLKDNDIVLRSKTLVPPDNRATWNLFYYCPHHGVRLVWDRFNASKHKCPVDGVEFSGEPYDGAWWRWLNELNAKACYELGLLWQLTQEERYLSKVKDILLQYAIKYPHYGVHGDIPYNGPGKANAQTLCEANFHLNLSRGYDFIRDDIFDFERQKIEHSLLRQGAEFLIAHRSPQLHNHEIRISAAVGVIGLLLEDTRYVNFALISDFGLHYQLNHGCIGEGMWFEGSIHYHYYALQSLLVFEKIAYKTEHSISGNPNFLKMLKFPLELIMSNGSFPALNDCIAGQERVIQSEVFEFGYREYPFPLLQQALQYIYSHEERHNLEALLYGVETLNPIAPLSCQASHSPYSGYTTEINQQDKHSLLVKHAPFGGEHDHYDRLSIVLCRSGQEILPDLGTTGYGAELHNSYYKNSASHNTLVVNEGNQPPINPECLYYDKNDSYCLVDLLADWNSPPAEVDSHTIKQWDEHDYRDVVYRRTLIWFHDCVLDISTVNNPHNATLDITYLTRGRHHTDATWQSIPNPVQGALACMTACHNKLLRGSEDVFYKIENQDDFRQSIYTNTRAHLIKGYAPDNPATSEIAYLLIRSDESYFSSLVLHDLHGDNNITSVDWQGKESIQFTIDRHGKRTRYQFNFASSKLAFI</sequence>
<dbReference type="InterPro" id="IPR012480">
    <property type="entry name" value="Hepar_II_III_C"/>
</dbReference>
<reference evidence="6 7" key="1">
    <citation type="submission" date="2023-01" db="EMBL/GenBank/DDBJ databases">
        <title>Vibrio sp. KJ40-1 sp.nov, isolated from marine algae.</title>
        <authorList>
            <person name="Butt M."/>
            <person name="Kim J.M.J."/>
            <person name="Jeon C.O.C."/>
        </authorList>
    </citation>
    <scope>NUCLEOTIDE SEQUENCE [LARGE SCALE GENOMIC DNA]</scope>
    <source>
        <strain evidence="6 7">KJ40-1</strain>
    </source>
</reference>
<accession>A0ABT4YW44</accession>
<dbReference type="InterPro" id="IPR008929">
    <property type="entry name" value="Chondroitin_lyas"/>
</dbReference>